<evidence type="ECO:0000313" key="8">
    <source>
        <dbReference type="Proteomes" id="UP000182344"/>
    </source>
</evidence>
<keyword evidence="2 5" id="KW-0805">Transcription regulation</keyword>
<dbReference type="GO" id="GO:0003677">
    <property type="term" value="F:DNA binding"/>
    <property type="evidence" value="ECO:0007669"/>
    <property type="project" value="InterPro"/>
</dbReference>
<accession>A0A1J5HMK5</accession>
<keyword evidence="1 5" id="KW-0678">Repressor</keyword>
<comment type="caution">
    <text evidence="7">The sequence shown here is derived from an EMBL/GenBank/DDBJ whole genome shotgun (WGS) entry which is preliminary data.</text>
</comment>
<keyword evidence="3 5" id="KW-0346">Stress response</keyword>
<dbReference type="InterPro" id="IPR029016">
    <property type="entry name" value="GAF-like_dom_sf"/>
</dbReference>
<evidence type="ECO:0000259" key="6">
    <source>
        <dbReference type="Pfam" id="PF01628"/>
    </source>
</evidence>
<dbReference type="InterPro" id="IPR036390">
    <property type="entry name" value="WH_DNA-bd_sf"/>
</dbReference>
<dbReference type="InterPro" id="IPR002571">
    <property type="entry name" value="HrcA"/>
</dbReference>
<reference evidence="7 8" key="1">
    <citation type="journal article" date="2016" name="Environ. Microbiol.">
        <title>Genomic resolution of a cold subsurface aquifer community provides metabolic insights for novel microbes adapted to high CO concentrations.</title>
        <authorList>
            <person name="Probst A.J."/>
            <person name="Castelle C.J."/>
            <person name="Singh A."/>
            <person name="Brown C.T."/>
            <person name="Anantharaman K."/>
            <person name="Sharon I."/>
            <person name="Hug L.A."/>
            <person name="Burstein D."/>
            <person name="Emerson J.B."/>
            <person name="Thomas B.C."/>
            <person name="Banfield J.F."/>
        </authorList>
    </citation>
    <scope>NUCLEOTIDE SEQUENCE [LARGE SCALE GENOMIC DNA]</scope>
    <source>
        <strain evidence="7">CG2_30_35_20</strain>
    </source>
</reference>
<dbReference type="PANTHER" id="PTHR34824">
    <property type="entry name" value="HEAT-INDUCIBLE TRANSCRIPTION REPRESSOR HRCA"/>
    <property type="match status" value="1"/>
</dbReference>
<evidence type="ECO:0000256" key="1">
    <source>
        <dbReference type="ARBA" id="ARBA00022491"/>
    </source>
</evidence>
<dbReference type="Pfam" id="PF01628">
    <property type="entry name" value="HrcA"/>
    <property type="match status" value="1"/>
</dbReference>
<evidence type="ECO:0000313" key="7">
    <source>
        <dbReference type="EMBL" id="OIP86549.1"/>
    </source>
</evidence>
<dbReference type="PANTHER" id="PTHR34824:SF1">
    <property type="entry name" value="HEAT-INDUCIBLE TRANSCRIPTION REPRESSOR HRCA"/>
    <property type="match status" value="1"/>
</dbReference>
<evidence type="ECO:0000256" key="4">
    <source>
        <dbReference type="ARBA" id="ARBA00023163"/>
    </source>
</evidence>
<sequence>MADLTQRQIKILKCIAEEFIETAAPVGSENLERKYNLGISSATIRNEMGSLTQLGYLKKGHLSAGRSPTSMGLKYYVRHLMTPKNMSVGEEIGVKQKVWDYRNEFERLLKETTHELANRTRSLAVCTTDHGAIYSFGASNLLEEPEFYNIDVTKTVLGLLDNPAFWFDIISKAGVVPGDINDTEIIHLLVGEDLGMEHLDSCGFIYQTYEAGPHRGIVGVVGPARTHYQSIVPIVGYFAQLLSTITR</sequence>
<evidence type="ECO:0000256" key="2">
    <source>
        <dbReference type="ARBA" id="ARBA00023015"/>
    </source>
</evidence>
<dbReference type="Proteomes" id="UP000182344">
    <property type="component" value="Unassembled WGS sequence"/>
</dbReference>
<dbReference type="STRING" id="1805376.AUK05_03340"/>
<dbReference type="InterPro" id="IPR036388">
    <property type="entry name" value="WH-like_DNA-bd_sf"/>
</dbReference>
<name>A0A1J5HMK5_9BACT</name>
<gene>
    <name evidence="5" type="primary">hrcA</name>
    <name evidence="7" type="ORF">AUK05_03340</name>
</gene>
<evidence type="ECO:0000256" key="5">
    <source>
        <dbReference type="HAMAP-Rule" id="MF_00081"/>
    </source>
</evidence>
<dbReference type="SUPFAM" id="SSF55781">
    <property type="entry name" value="GAF domain-like"/>
    <property type="match status" value="1"/>
</dbReference>
<proteinExistence type="inferred from homology"/>
<dbReference type="AlphaFoldDB" id="A0A1J5HMK5"/>
<protein>
    <recommendedName>
        <fullName evidence="5">Heat-inducible transcription repressor HrcA</fullName>
    </recommendedName>
</protein>
<dbReference type="SUPFAM" id="SSF46785">
    <property type="entry name" value="Winged helix' DNA-binding domain"/>
    <property type="match status" value="1"/>
</dbReference>
<comment type="function">
    <text evidence="5">Negative regulator of class I heat shock genes (grpE-dnaK-dnaJ and groELS operons). Prevents heat-shock induction of these operons.</text>
</comment>
<evidence type="ECO:0000256" key="3">
    <source>
        <dbReference type="ARBA" id="ARBA00023016"/>
    </source>
</evidence>
<dbReference type="Gene3D" id="1.10.10.10">
    <property type="entry name" value="Winged helix-like DNA-binding domain superfamily/Winged helix DNA-binding domain"/>
    <property type="match status" value="1"/>
</dbReference>
<dbReference type="InterPro" id="IPR021153">
    <property type="entry name" value="HrcA_C"/>
</dbReference>
<keyword evidence="4 5" id="KW-0804">Transcription</keyword>
<organism evidence="7 8">
    <name type="scientific">Candidatus Shapirobacteria bacterium CG2_30_35_20</name>
    <dbReference type="NCBI Taxonomy" id="1805376"/>
    <lineage>
        <taxon>Bacteria</taxon>
        <taxon>Candidatus Shapironibacteriota</taxon>
    </lineage>
</organism>
<dbReference type="EMBL" id="MNZO01000049">
    <property type="protein sequence ID" value="OIP86549.1"/>
    <property type="molecule type" value="Genomic_DNA"/>
</dbReference>
<dbReference type="Gene3D" id="3.30.450.40">
    <property type="match status" value="1"/>
</dbReference>
<feature type="domain" description="Heat-inducible transcription repressor HrcA C-terminal" evidence="6">
    <location>
        <begin position="105"/>
        <end position="232"/>
    </location>
</feature>
<dbReference type="GO" id="GO:0045892">
    <property type="term" value="P:negative regulation of DNA-templated transcription"/>
    <property type="evidence" value="ECO:0007669"/>
    <property type="project" value="UniProtKB-UniRule"/>
</dbReference>
<comment type="similarity">
    <text evidence="5">Belongs to the HrcA family.</text>
</comment>
<dbReference type="HAMAP" id="MF_00081">
    <property type="entry name" value="HrcA"/>
    <property type="match status" value="1"/>
</dbReference>